<dbReference type="EMBL" id="CP017781">
    <property type="protein sequence ID" value="AOZ69343.1"/>
    <property type="molecule type" value="Genomic_DNA"/>
</dbReference>
<feature type="transmembrane region" description="Helical" evidence="1">
    <location>
        <begin position="21"/>
        <end position="41"/>
    </location>
</feature>
<evidence type="ECO:0000313" key="3">
    <source>
        <dbReference type="EMBL" id="AOZ69343.1"/>
    </source>
</evidence>
<evidence type="ECO:0000256" key="1">
    <source>
        <dbReference type="SAM" id="Phobius"/>
    </source>
</evidence>
<protein>
    <recommendedName>
        <fullName evidence="2">Putative Flp pilus-assembly TadG-like N-terminal domain-containing protein</fullName>
    </recommendedName>
</protein>
<proteinExistence type="predicted"/>
<evidence type="ECO:0000259" key="2">
    <source>
        <dbReference type="Pfam" id="PF13400"/>
    </source>
</evidence>
<name>A0A1D9MC13_9RHOB</name>
<dbReference type="Proteomes" id="UP000176562">
    <property type="component" value="Chromosome"/>
</dbReference>
<dbReference type="KEGG" id="rhp:LPB142_08480"/>
<keyword evidence="1" id="KW-0812">Transmembrane</keyword>
<keyword evidence="4" id="KW-1185">Reference proteome</keyword>
<reference evidence="3 4" key="1">
    <citation type="submission" date="2016-10" db="EMBL/GenBank/DDBJ databases">
        <title>Rhodobacter sp. LPB0142, isolated from sea water.</title>
        <authorList>
            <person name="Kim E."/>
            <person name="Yi H."/>
        </authorList>
    </citation>
    <scope>NUCLEOTIDE SEQUENCE [LARGE SCALE GENOMIC DNA]</scope>
    <source>
        <strain evidence="3 4">LPB0142</strain>
    </source>
</reference>
<evidence type="ECO:0000313" key="4">
    <source>
        <dbReference type="Proteomes" id="UP000176562"/>
    </source>
</evidence>
<feature type="domain" description="Putative Flp pilus-assembly TadG-like N-terminal" evidence="2">
    <location>
        <begin position="20"/>
        <end position="66"/>
    </location>
</feature>
<keyword evidence="1" id="KW-1133">Transmembrane helix</keyword>
<keyword evidence="1" id="KW-0472">Membrane</keyword>
<gene>
    <name evidence="3" type="ORF">LPB142_08480</name>
</gene>
<accession>A0A1D9MC13</accession>
<dbReference type="InterPro" id="IPR028087">
    <property type="entry name" value="Tad_N"/>
</dbReference>
<organism evidence="3 4">
    <name type="scientific">Rhodobacter xanthinilyticus</name>
    <dbReference type="NCBI Taxonomy" id="1850250"/>
    <lineage>
        <taxon>Bacteria</taxon>
        <taxon>Pseudomonadati</taxon>
        <taxon>Pseudomonadota</taxon>
        <taxon>Alphaproteobacteria</taxon>
        <taxon>Rhodobacterales</taxon>
        <taxon>Rhodobacter group</taxon>
        <taxon>Rhodobacter</taxon>
    </lineage>
</organism>
<sequence length="474" mass="49148">MMRVEGKIWRLAQRLAAEQGAASVWAIYMVLITMVLGALTIDAANGWRVRNQLQITADAAALAAAAKLPDTAAARALALEVAQKNLGAGEAALSAEDVRFGTWVEGQGFAETEGEANAVRVTAARTTARGNALETVMMPLVGVDALEPGASAIAVSASTESAGGALGCEDAMILTSAYMDTGGGNTLKGNICLHGKTGLHTGGGDYYAGGVQLSAATKGQVTVNYTVPGSATADEVARGSDLAPVVLPKLKTMFEALWSDISKNLASPNGKDLIVDGYYTGKLLPDFLKDSNGKTAIVYVDNYGWWSAQPGQIKPYTIYLVNHGMQISGGVQVQNAAIIARGDIGVGGGTNLHYTNDYFFSTGTINTGGSIYWGDTGNYCATGRYSVYAFAYNTVSLGGWGGGSGAHGLFGAAATFSPGGAMQNSGGLYFESSNNAYLGGNLKFQGCGTRLEAFYDQALPQGAAKRTEAGRLKR</sequence>
<dbReference type="AlphaFoldDB" id="A0A1D9MC13"/>
<dbReference type="STRING" id="1850250.LPB142_08480"/>
<dbReference type="RefSeq" id="WP_068767845.1">
    <property type="nucleotide sequence ID" value="NZ_CP017781.1"/>
</dbReference>
<dbReference type="Pfam" id="PF13400">
    <property type="entry name" value="Tad"/>
    <property type="match status" value="1"/>
</dbReference>